<sequence>MASYRWDKHPEYPHDNESTTYLDPEFSSYQYTMELPRHQPVLTCLTYLLLTIALISSIVLFCGCIPSSNGHSSVLNTIYATQIQVPGDTVNAIKVCSFALCADYEGTISCSMTQGRNVSELSTLLYTSQASNTSQEHAVGVALNLQHKVFYGTPVLSSITILLTLLCTALSHFILDAKTKLAAAGLAFFSAAILLVDGFATQLALSSLQVSQSSLPGALLFEKGIYYIVLQWLAFTCMLFSGMTLFWRASIRGEDVQMLDAEKAAAAANGGGPVLEPMMPPNFGQRYVYPEQPAHPRIVERVDDREPGVGYQRVVQPMQMPMPMPGGLAPGQLLMVYGKECEKRG</sequence>
<proteinExistence type="predicted"/>
<evidence type="ECO:0000313" key="3">
    <source>
        <dbReference type="Proteomes" id="UP000799324"/>
    </source>
</evidence>
<feature type="transmembrane region" description="Helical" evidence="1">
    <location>
        <begin position="182"/>
        <end position="205"/>
    </location>
</feature>
<keyword evidence="3" id="KW-1185">Reference proteome</keyword>
<accession>A0A6A6SWA1</accession>
<evidence type="ECO:0000256" key="1">
    <source>
        <dbReference type="SAM" id="Phobius"/>
    </source>
</evidence>
<feature type="transmembrane region" description="Helical" evidence="1">
    <location>
        <begin position="225"/>
        <end position="247"/>
    </location>
</feature>
<keyword evidence="1" id="KW-1133">Transmembrane helix</keyword>
<gene>
    <name evidence="2" type="ORF">K491DRAFT_681757</name>
</gene>
<evidence type="ECO:0000313" key="2">
    <source>
        <dbReference type="EMBL" id="KAF2651969.1"/>
    </source>
</evidence>
<feature type="transmembrane region" description="Helical" evidence="1">
    <location>
        <begin position="45"/>
        <end position="68"/>
    </location>
</feature>
<name>A0A6A6SWA1_9PLEO</name>
<organism evidence="2 3">
    <name type="scientific">Lophiostoma macrostomum CBS 122681</name>
    <dbReference type="NCBI Taxonomy" id="1314788"/>
    <lineage>
        <taxon>Eukaryota</taxon>
        <taxon>Fungi</taxon>
        <taxon>Dikarya</taxon>
        <taxon>Ascomycota</taxon>
        <taxon>Pezizomycotina</taxon>
        <taxon>Dothideomycetes</taxon>
        <taxon>Pleosporomycetidae</taxon>
        <taxon>Pleosporales</taxon>
        <taxon>Lophiostomataceae</taxon>
        <taxon>Lophiostoma</taxon>
    </lineage>
</organism>
<keyword evidence="1" id="KW-0812">Transmembrane</keyword>
<dbReference type="Proteomes" id="UP000799324">
    <property type="component" value="Unassembled WGS sequence"/>
</dbReference>
<feature type="transmembrane region" description="Helical" evidence="1">
    <location>
        <begin position="155"/>
        <end position="175"/>
    </location>
</feature>
<evidence type="ECO:0008006" key="4">
    <source>
        <dbReference type="Google" id="ProtNLM"/>
    </source>
</evidence>
<keyword evidence="1" id="KW-0472">Membrane</keyword>
<reference evidence="2" key="1">
    <citation type="journal article" date="2020" name="Stud. Mycol.">
        <title>101 Dothideomycetes genomes: a test case for predicting lifestyles and emergence of pathogens.</title>
        <authorList>
            <person name="Haridas S."/>
            <person name="Albert R."/>
            <person name="Binder M."/>
            <person name="Bloem J."/>
            <person name="Labutti K."/>
            <person name="Salamov A."/>
            <person name="Andreopoulos B."/>
            <person name="Baker S."/>
            <person name="Barry K."/>
            <person name="Bills G."/>
            <person name="Bluhm B."/>
            <person name="Cannon C."/>
            <person name="Castanera R."/>
            <person name="Culley D."/>
            <person name="Daum C."/>
            <person name="Ezra D."/>
            <person name="Gonzalez J."/>
            <person name="Henrissat B."/>
            <person name="Kuo A."/>
            <person name="Liang C."/>
            <person name="Lipzen A."/>
            <person name="Lutzoni F."/>
            <person name="Magnuson J."/>
            <person name="Mondo S."/>
            <person name="Nolan M."/>
            <person name="Ohm R."/>
            <person name="Pangilinan J."/>
            <person name="Park H.-J."/>
            <person name="Ramirez L."/>
            <person name="Alfaro M."/>
            <person name="Sun H."/>
            <person name="Tritt A."/>
            <person name="Yoshinaga Y."/>
            <person name="Zwiers L.-H."/>
            <person name="Turgeon B."/>
            <person name="Goodwin S."/>
            <person name="Spatafora J."/>
            <person name="Crous P."/>
            <person name="Grigoriev I."/>
        </authorList>
    </citation>
    <scope>NUCLEOTIDE SEQUENCE</scope>
    <source>
        <strain evidence="2">CBS 122681</strain>
    </source>
</reference>
<dbReference type="AlphaFoldDB" id="A0A6A6SWA1"/>
<protein>
    <recommendedName>
        <fullName evidence="4">Pali-domain-containing protein</fullName>
    </recommendedName>
</protein>
<dbReference type="EMBL" id="MU004413">
    <property type="protein sequence ID" value="KAF2651969.1"/>
    <property type="molecule type" value="Genomic_DNA"/>
</dbReference>